<evidence type="ECO:0000259" key="1">
    <source>
        <dbReference type="Pfam" id="PF01364"/>
    </source>
</evidence>
<dbReference type="EMBL" id="UINC01094427">
    <property type="protein sequence ID" value="SVC49656.1"/>
    <property type="molecule type" value="Genomic_DNA"/>
</dbReference>
<name>A0A382MLN9_9ZZZZ</name>
<organism evidence="3">
    <name type="scientific">marine metagenome</name>
    <dbReference type="NCBI Taxonomy" id="408172"/>
    <lineage>
        <taxon>unclassified sequences</taxon>
        <taxon>metagenomes</taxon>
        <taxon>ecological metagenomes</taxon>
    </lineage>
</organism>
<dbReference type="Pfam" id="PF03785">
    <property type="entry name" value="Peptidase_C25_C"/>
    <property type="match status" value="1"/>
</dbReference>
<feature type="domain" description="Gingipain" evidence="1">
    <location>
        <begin position="11"/>
        <end position="167"/>
    </location>
</feature>
<evidence type="ECO:0000313" key="3">
    <source>
        <dbReference type="EMBL" id="SVC49656.1"/>
    </source>
</evidence>
<dbReference type="InterPro" id="IPR013783">
    <property type="entry name" value="Ig-like_fold"/>
</dbReference>
<evidence type="ECO:0008006" key="4">
    <source>
        <dbReference type="Google" id="ProtNLM"/>
    </source>
</evidence>
<gene>
    <name evidence="3" type="ORF">METZ01_LOCUS302510</name>
</gene>
<dbReference type="Pfam" id="PF01364">
    <property type="entry name" value="Peptidase_C25"/>
    <property type="match status" value="1"/>
</dbReference>
<dbReference type="InterPro" id="IPR005536">
    <property type="entry name" value="Peptidase_C25_Ig-like_domain"/>
</dbReference>
<feature type="domain" description="Peptidase C25 Ig-like" evidence="2">
    <location>
        <begin position="177"/>
        <end position="253"/>
    </location>
</feature>
<protein>
    <recommendedName>
        <fullName evidence="4">Gingipain domain-containing protein</fullName>
    </recommendedName>
</protein>
<dbReference type="GO" id="GO:0008234">
    <property type="term" value="F:cysteine-type peptidase activity"/>
    <property type="evidence" value="ECO:0007669"/>
    <property type="project" value="InterPro"/>
</dbReference>
<evidence type="ECO:0000259" key="2">
    <source>
        <dbReference type="Pfam" id="PF03785"/>
    </source>
</evidence>
<dbReference type="InterPro" id="IPR001769">
    <property type="entry name" value="Gingipain"/>
</dbReference>
<accession>A0A382MLN9</accession>
<dbReference type="Gene3D" id="3.40.50.1460">
    <property type="match status" value="1"/>
</dbReference>
<proteinExistence type="predicted"/>
<dbReference type="GO" id="GO:0006508">
    <property type="term" value="P:proteolysis"/>
    <property type="evidence" value="ECO:0007669"/>
    <property type="project" value="InterPro"/>
</dbReference>
<dbReference type="Gene3D" id="2.60.40.10">
    <property type="entry name" value="Immunoglobulins"/>
    <property type="match status" value="1"/>
</dbReference>
<dbReference type="AlphaFoldDB" id="A0A382MLN9"/>
<reference evidence="3" key="1">
    <citation type="submission" date="2018-05" db="EMBL/GenBank/DDBJ databases">
        <authorList>
            <person name="Lanie J.A."/>
            <person name="Ng W.-L."/>
            <person name="Kazmierczak K.M."/>
            <person name="Andrzejewski T.M."/>
            <person name="Davidsen T.M."/>
            <person name="Wayne K.J."/>
            <person name="Tettelin H."/>
            <person name="Glass J.I."/>
            <person name="Rusch D."/>
            <person name="Podicherti R."/>
            <person name="Tsui H.-C.T."/>
            <person name="Winkler M.E."/>
        </authorList>
    </citation>
    <scope>NUCLEOTIDE SEQUENCE</scope>
</reference>
<feature type="non-terminal residue" evidence="3">
    <location>
        <position position="1"/>
    </location>
</feature>
<sequence length="381" mass="40978">IYDPSGSDQQGVDAINDGRGIINYTGHGSVTSWGNGASLNINQVNNLENDWELPHVISVGCVNGSFENNTCFAEAWMRATNNNSGAPTGAVAFYASTVNQYWNQPMRAQDHAMDLLVGYDYSINQSIIQKHTIGGLWYNGSCNMMDVYGSSGIDMFLTWIIFGDASLVIRTNIPEPINVSHTGTLLIGTNTYSVSTGFSDALVALSDDGELLASGYTDASGSVTLELMNPPSEPSEITLTVTAYDRTTNIQPVTVIIPDGPYLIVNNVTTSTNDDSIIEYGESVSLSISIENLGVAPAEDISFILTTDDPYISIIDGEESINSIGVNQTITLENGFSIDISPNVPNDYDIDCHLEMNSNENTWDADFSLTAFAPVLSVNAI</sequence>
<feature type="non-terminal residue" evidence="3">
    <location>
        <position position="381"/>
    </location>
</feature>
<dbReference type="SUPFAM" id="SSF52129">
    <property type="entry name" value="Caspase-like"/>
    <property type="match status" value="1"/>
</dbReference>
<dbReference type="InterPro" id="IPR029030">
    <property type="entry name" value="Caspase-like_dom_sf"/>
</dbReference>